<dbReference type="GeneID" id="15807318"/>
<dbReference type="InterPro" id="IPR001283">
    <property type="entry name" value="CRISP-related"/>
</dbReference>
<dbReference type="eggNOG" id="KOG3017">
    <property type="taxonomic scope" value="Eukaryota"/>
</dbReference>
<dbReference type="SMART" id="SM00198">
    <property type="entry name" value="SCP"/>
    <property type="match status" value="1"/>
</dbReference>
<dbReference type="AlphaFoldDB" id="L0AVN4"/>
<gene>
    <name evidence="3" type="ORF">BEWA_019310</name>
</gene>
<dbReference type="PROSITE" id="PS01010">
    <property type="entry name" value="CRISP_2"/>
    <property type="match status" value="1"/>
</dbReference>
<dbReference type="RefSeq" id="XP_004828752.1">
    <property type="nucleotide sequence ID" value="XM_004828695.1"/>
</dbReference>
<sequence>MNGSFLPFLCVIIYLWVFVYVLIAGIGVLDKNCKIDKNHILVAHNDYRHFHLAPKLEWSDELEESAIKEAKRISNENSCKLPSYYRKLTATNYLSVRRQTLEERVAVEFWYEGKIDYDFVKCSAKSRNPNLLAFTQLIWKNTTHVGCGVTCCDTDMILVCRYHPFGNIPGEFCSNVEKRYYDTMMEESHNTPTQTLAMPNA</sequence>
<dbReference type="InterPro" id="IPR018244">
    <property type="entry name" value="Allrgn_V5/Tpx1_CS"/>
</dbReference>
<dbReference type="KEGG" id="beq:BEWA_019310"/>
<keyword evidence="4" id="KW-1185">Reference proteome</keyword>
<dbReference type="VEuPathDB" id="PiroplasmaDB:BEWA_019310"/>
<name>L0AVN4_THEEQ</name>
<evidence type="ECO:0000313" key="4">
    <source>
        <dbReference type="Proteomes" id="UP000031512"/>
    </source>
</evidence>
<dbReference type="STRING" id="1537102.L0AVN4"/>
<organism evidence="3 4">
    <name type="scientific">Theileria equi strain WA</name>
    <dbReference type="NCBI Taxonomy" id="1537102"/>
    <lineage>
        <taxon>Eukaryota</taxon>
        <taxon>Sar</taxon>
        <taxon>Alveolata</taxon>
        <taxon>Apicomplexa</taxon>
        <taxon>Aconoidasida</taxon>
        <taxon>Piroplasmida</taxon>
        <taxon>Theileriidae</taxon>
        <taxon>Theileria</taxon>
    </lineage>
</organism>
<dbReference type="Proteomes" id="UP000031512">
    <property type="component" value="Chromosome 1"/>
</dbReference>
<reference evidence="3 4" key="1">
    <citation type="journal article" date="2012" name="BMC Genomics">
        <title>Comparative genomic analysis and phylogenetic position of Theileria equi.</title>
        <authorList>
            <person name="Kappmeyer L.S."/>
            <person name="Thiagarajan M."/>
            <person name="Herndon D.R."/>
            <person name="Ramsay J.D."/>
            <person name="Caler E."/>
            <person name="Djikeng A."/>
            <person name="Gillespie J.J."/>
            <person name="Lau A.O."/>
            <person name="Roalson E.H."/>
            <person name="Silva J.C."/>
            <person name="Silva M.G."/>
            <person name="Suarez C.E."/>
            <person name="Ueti M.W."/>
            <person name="Nene V.M."/>
            <person name="Mealey R.H."/>
            <person name="Knowles D.P."/>
            <person name="Brayton K.A."/>
        </authorList>
    </citation>
    <scope>NUCLEOTIDE SEQUENCE [LARGE SCALE GENOMIC DNA]</scope>
    <source>
        <strain evidence="3 4">WA</strain>
    </source>
</reference>
<dbReference type="PANTHER" id="PTHR10334">
    <property type="entry name" value="CYSTEINE-RICH SECRETORY PROTEIN-RELATED"/>
    <property type="match status" value="1"/>
</dbReference>
<dbReference type="SUPFAM" id="SSF55797">
    <property type="entry name" value="PR-1-like"/>
    <property type="match status" value="1"/>
</dbReference>
<keyword evidence="1" id="KW-0812">Transmembrane</keyword>
<dbReference type="GO" id="GO:0005576">
    <property type="term" value="C:extracellular region"/>
    <property type="evidence" value="ECO:0007669"/>
    <property type="project" value="InterPro"/>
</dbReference>
<dbReference type="Pfam" id="PF00188">
    <property type="entry name" value="CAP"/>
    <property type="match status" value="1"/>
</dbReference>
<evidence type="ECO:0000313" key="3">
    <source>
        <dbReference type="EMBL" id="AFZ79086.1"/>
    </source>
</evidence>
<evidence type="ECO:0000256" key="1">
    <source>
        <dbReference type="SAM" id="Phobius"/>
    </source>
</evidence>
<dbReference type="InterPro" id="IPR035940">
    <property type="entry name" value="CAP_sf"/>
</dbReference>
<evidence type="ECO:0000259" key="2">
    <source>
        <dbReference type="SMART" id="SM00198"/>
    </source>
</evidence>
<accession>L0AVN4</accession>
<dbReference type="InterPro" id="IPR014044">
    <property type="entry name" value="CAP_dom"/>
</dbReference>
<keyword evidence="1" id="KW-0472">Membrane</keyword>
<feature type="domain" description="SCP" evidence="2">
    <location>
        <begin position="35"/>
        <end position="170"/>
    </location>
</feature>
<dbReference type="Gene3D" id="3.40.33.10">
    <property type="entry name" value="CAP"/>
    <property type="match status" value="1"/>
</dbReference>
<dbReference type="OrthoDB" id="337038at2759"/>
<dbReference type="EMBL" id="CP001669">
    <property type="protein sequence ID" value="AFZ79086.1"/>
    <property type="molecule type" value="Genomic_DNA"/>
</dbReference>
<dbReference type="PRINTS" id="PR00837">
    <property type="entry name" value="V5TPXLIKE"/>
</dbReference>
<feature type="transmembrane region" description="Helical" evidence="1">
    <location>
        <begin position="6"/>
        <end position="29"/>
    </location>
</feature>
<protein>
    <submittedName>
        <fullName evidence="3">Signal peptide-containing protein</fullName>
    </submittedName>
</protein>
<proteinExistence type="predicted"/>
<keyword evidence="1" id="KW-1133">Transmembrane helix</keyword>